<dbReference type="EMBL" id="LSRL02000010">
    <property type="protein sequence ID" value="TDG51191.1"/>
    <property type="molecule type" value="Genomic_DNA"/>
</dbReference>
<reference evidence="2 3" key="1">
    <citation type="journal article" date="2019" name="J. Hered.">
        <title>An Improved Genome Assembly for Drosophila navojoa, the Basal Species in the mojavensis Cluster.</title>
        <authorList>
            <person name="Vanderlinde T."/>
            <person name="Dupim E.G."/>
            <person name="Nazario-Yepiz N.O."/>
            <person name="Carvalho A.B."/>
        </authorList>
    </citation>
    <scope>NUCLEOTIDE SEQUENCE [LARGE SCALE GENOMIC DNA]</scope>
    <source>
        <strain evidence="2">Navoj_Jal97</strain>
        <tissue evidence="2">Whole organism</tissue>
    </source>
</reference>
<dbReference type="KEGG" id="dnv:108651955"/>
<dbReference type="OrthoDB" id="10262032at2759"/>
<dbReference type="Pfam" id="PF05250">
    <property type="entry name" value="UPF0193"/>
    <property type="match status" value="1"/>
</dbReference>
<evidence type="ECO:0000313" key="2">
    <source>
        <dbReference type="EMBL" id="TDG51191.1"/>
    </source>
</evidence>
<feature type="region of interest" description="Disordered" evidence="1">
    <location>
        <begin position="21"/>
        <end position="43"/>
    </location>
</feature>
<dbReference type="Proteomes" id="UP000295192">
    <property type="component" value="Unassembled WGS sequence"/>
</dbReference>
<dbReference type="AlphaFoldDB" id="A0A484BTW0"/>
<feature type="region of interest" description="Disordered" evidence="1">
    <location>
        <begin position="99"/>
        <end position="120"/>
    </location>
</feature>
<evidence type="ECO:0000313" key="3">
    <source>
        <dbReference type="Proteomes" id="UP000295192"/>
    </source>
</evidence>
<dbReference type="OMA" id="MMAYGKD"/>
<dbReference type="PANTHER" id="PTHR28348">
    <property type="entry name" value="UPF0193 PROTEIN EVG1"/>
    <property type="match status" value="1"/>
</dbReference>
<keyword evidence="3" id="KW-1185">Reference proteome</keyword>
<dbReference type="InterPro" id="IPR007914">
    <property type="entry name" value="UPF0193"/>
</dbReference>
<protein>
    <submittedName>
        <fullName evidence="2">Uncharacterized protein</fullName>
    </submittedName>
</protein>
<accession>A0A484BTW0</accession>
<sequence>MHRHRYNNVQLDGLTAGLLRHQQQHQPQPEMPLPKGGHITDKDKDNEQLPMWPSERIAPGGSGAFHVPKVEYSKETADLLKLLMKESKMSMIMRKQIDQSLRSGEPLPLPKPPRPNTSNDIDKETLAILERARNAKRKNLRQIESSGAYERSYFRPKVDNRMVSDKAKSRLQFTMAGIELPDPAIKPLRRTREDRLVTENDLINELLDQINERAEWLAEMEALGQGKKYRPEIHDQISERLHRIRSLETKMKMKADGGYRFVD</sequence>
<comment type="caution">
    <text evidence="2">The sequence shown here is derived from an EMBL/GenBank/DDBJ whole genome shotgun (WGS) entry which is preliminary data.</text>
</comment>
<organism evidence="2 3">
    <name type="scientific">Drosophila navojoa</name>
    <name type="common">Fruit fly</name>
    <dbReference type="NCBI Taxonomy" id="7232"/>
    <lineage>
        <taxon>Eukaryota</taxon>
        <taxon>Metazoa</taxon>
        <taxon>Ecdysozoa</taxon>
        <taxon>Arthropoda</taxon>
        <taxon>Hexapoda</taxon>
        <taxon>Insecta</taxon>
        <taxon>Pterygota</taxon>
        <taxon>Neoptera</taxon>
        <taxon>Endopterygota</taxon>
        <taxon>Diptera</taxon>
        <taxon>Brachycera</taxon>
        <taxon>Muscomorpha</taxon>
        <taxon>Ephydroidea</taxon>
        <taxon>Drosophilidae</taxon>
        <taxon>Drosophila</taxon>
    </lineage>
</organism>
<evidence type="ECO:0000256" key="1">
    <source>
        <dbReference type="SAM" id="MobiDB-lite"/>
    </source>
</evidence>
<proteinExistence type="predicted"/>
<dbReference type="STRING" id="7232.A0A484BTW0"/>
<gene>
    <name evidence="2" type="ORF">AWZ03_002278</name>
</gene>
<dbReference type="PANTHER" id="PTHR28348:SF1">
    <property type="entry name" value="UPF0193 PROTEIN EVG1"/>
    <property type="match status" value="1"/>
</dbReference>
<name>A0A484BTW0_DRONA</name>